<dbReference type="EMBL" id="JAYWIO010000002">
    <property type="protein sequence ID" value="KAK7283551.1"/>
    <property type="molecule type" value="Genomic_DNA"/>
</dbReference>
<feature type="compositionally biased region" description="Low complexity" evidence="1">
    <location>
        <begin position="50"/>
        <end position="61"/>
    </location>
</feature>
<proteinExistence type="predicted"/>
<evidence type="ECO:0000313" key="2">
    <source>
        <dbReference type="EMBL" id="KAK7283551.1"/>
    </source>
</evidence>
<keyword evidence="3" id="KW-1185">Reference proteome</keyword>
<accession>A0AAN9P2H9</accession>
<reference evidence="2 3" key="1">
    <citation type="submission" date="2024-01" db="EMBL/GenBank/DDBJ databases">
        <title>The genomes of 5 underutilized Papilionoideae crops provide insights into root nodulation and disease resistanc.</title>
        <authorList>
            <person name="Yuan L."/>
        </authorList>
    </citation>
    <scope>NUCLEOTIDE SEQUENCE [LARGE SCALE GENOMIC DNA]</scope>
    <source>
        <strain evidence="2">ZHUSHIDOU_FW_LH</strain>
        <tissue evidence="2">Leaf</tissue>
    </source>
</reference>
<evidence type="ECO:0000256" key="1">
    <source>
        <dbReference type="SAM" id="MobiDB-lite"/>
    </source>
</evidence>
<name>A0AAN9P2H9_CROPI</name>
<dbReference type="AlphaFoldDB" id="A0AAN9P2H9"/>
<dbReference type="Proteomes" id="UP001372338">
    <property type="component" value="Unassembled WGS sequence"/>
</dbReference>
<feature type="region of interest" description="Disordered" evidence="1">
    <location>
        <begin position="39"/>
        <end position="90"/>
    </location>
</feature>
<sequence length="150" mass="16357">MLSLSLFPFSLSPAKNSSPLKPAVHLSLPFLNLGHHSSPPPISLRHHSPSRSSPSHSPSSLGTSVDLPPPPLSLTIHHSPSRDPPTTTPHELSQALSLQICLSLALSLNHRRRCRGSTPLCRRCRGCMQIDPAPHRPHRLGCMLLLLKKL</sequence>
<comment type="caution">
    <text evidence="2">The sequence shown here is derived from an EMBL/GenBank/DDBJ whole genome shotgun (WGS) entry which is preliminary data.</text>
</comment>
<protein>
    <submittedName>
        <fullName evidence="2">Uncharacterized protein</fullName>
    </submittedName>
</protein>
<gene>
    <name evidence="2" type="ORF">RIF29_13134</name>
</gene>
<evidence type="ECO:0000313" key="3">
    <source>
        <dbReference type="Proteomes" id="UP001372338"/>
    </source>
</evidence>
<organism evidence="2 3">
    <name type="scientific">Crotalaria pallida</name>
    <name type="common">Smooth rattlebox</name>
    <name type="synonym">Crotalaria striata</name>
    <dbReference type="NCBI Taxonomy" id="3830"/>
    <lineage>
        <taxon>Eukaryota</taxon>
        <taxon>Viridiplantae</taxon>
        <taxon>Streptophyta</taxon>
        <taxon>Embryophyta</taxon>
        <taxon>Tracheophyta</taxon>
        <taxon>Spermatophyta</taxon>
        <taxon>Magnoliopsida</taxon>
        <taxon>eudicotyledons</taxon>
        <taxon>Gunneridae</taxon>
        <taxon>Pentapetalae</taxon>
        <taxon>rosids</taxon>
        <taxon>fabids</taxon>
        <taxon>Fabales</taxon>
        <taxon>Fabaceae</taxon>
        <taxon>Papilionoideae</taxon>
        <taxon>50 kb inversion clade</taxon>
        <taxon>genistoids sensu lato</taxon>
        <taxon>core genistoids</taxon>
        <taxon>Crotalarieae</taxon>
        <taxon>Crotalaria</taxon>
    </lineage>
</organism>